<evidence type="ECO:0000313" key="17">
    <source>
        <dbReference type="Proteomes" id="UP000829196"/>
    </source>
</evidence>
<accession>A0A8T3BHI2</accession>
<sequence length="1195" mass="134191">MVLLELNKDHHSATIFGQLDGPIASIFLGEILEVKKPGHLRANYPNLKSQPTKEKGDDKVKYKKGKMKTQKPFWTDSASESSEEEAAEEGCSHKRPSESMWYLDSGCLRHMTGVMKKFILLETKTGGKVTLGDNTTRKVRGSGDPSEGVRTRHGLRKEVSHSAFISMIEPTSIDQALGDEFWILAMQEELNQFTRNDVWELVKRPKEQSVVGTKWVFKNKLFSLTLSSLHSHLVLLIFHTFLTSLYIMSSSSKRGHLATGSSSSSSRHSAQFLSAENEEVYHKHKACKITPSKMLNQAALNFESGHKMHKSLSNHANTQSKLDYHPIFLLIDLRAYWKKRKGESEREHSKEDFYHRSLKALQSVLLLKLCISSRNKIKHGGTEDRVAFVAAKSISSALDPASKVLEDNDMVVQNVSTYITQEGSNIALEYIVGQDFIEQRLDSISPPINVSESERITCVSTNNLNDMEKDQEIFVDGGIDKGKSVMREVCFLEQELWQKVLSDDRIVQIVLGTQNSSQAMVLKLGNNVANNVSIVEGDVFFGEDVLLLSREHSGDKFTWHHGHLWKRLDRNHLNKNFLPDVLDNPNIIPSLNSHDVNVLLSKYPSLEEVKDTVLAMNSELFACPDGFMAKFFPKTWHIIVEGNASAHAIAKWGCDLESFEDFIISNLPLYIRGEYIDYISEGKLDRVVFFWILDLFSVPILVHRNMYLVKIPKSPSSAMAEAAAAELEEGEPLSPASVLFRQPQFNYNIIYILGFGKILTIEEIKAGLEVTLLRHPRFCSIQVVDNSWRQKLRWVLTKVNLDDHIVLVDPGPKTAAAASDPTVGDLYVENYTAGLCSSQLDYSRPPWEVHILAIRTSEAACVAVFHLNHSIGDGISLMSLLHSCTCRTSDPESLPSLPKTRRRPIAVAASFGPFIFLCWIWNFLIYVWNTLVEVILFVSTIIYLKDTKILNMGKEGIEYRPRRIVHRTLCLHDVIAIKNTIGCTINDVLVGATSAALSRYLSRKYGGLLPKQLLIRTALVVNIRRISGINDLAYMMKEGSEAKWGNRFGIFLLRLPVMKCEDPLDYARNVAANTKKKKKSWAAILSYKSFVLTSKCLGTKVATLLFHRITSNVTLSFSNIIGPIEEVSFCGSPLIYIAPSVSGQCEPLTMQVQSYLNEIKVVVQVDEQAIPDPHRFLDDITDSVQIMKGAAASAN</sequence>
<feature type="region of interest" description="Disordered" evidence="11">
    <location>
        <begin position="132"/>
        <end position="151"/>
    </location>
</feature>
<evidence type="ECO:0000256" key="7">
    <source>
        <dbReference type="ARBA" id="ARBA00023315"/>
    </source>
</evidence>
<evidence type="ECO:0000256" key="4">
    <source>
        <dbReference type="ARBA" id="ARBA00005189"/>
    </source>
</evidence>
<evidence type="ECO:0000259" key="13">
    <source>
        <dbReference type="Pfam" id="PF03007"/>
    </source>
</evidence>
<feature type="domain" description="Retrovirus-related Pol polyprotein from transposon TNT 1-94-like beta-barrel" evidence="15">
    <location>
        <begin position="101"/>
        <end position="144"/>
    </location>
</feature>
<feature type="region of interest" description="Disordered" evidence="11">
    <location>
        <begin position="42"/>
        <end position="95"/>
    </location>
</feature>
<feature type="compositionally biased region" description="Basic and acidic residues" evidence="11">
    <location>
        <begin position="51"/>
        <end position="60"/>
    </location>
</feature>
<comment type="similarity">
    <text evidence="8">In the N-terminal section; belongs to the long-chain O-acyltransferase family.</text>
</comment>
<dbReference type="PANTHER" id="PTHR31650:SF1">
    <property type="entry name" value="WAX ESTER SYNTHASE_DIACYLGLYCEROL ACYLTRANSFERASE 4-RELATED"/>
    <property type="match status" value="1"/>
</dbReference>
<feature type="transmembrane region" description="Helical" evidence="12">
    <location>
        <begin position="928"/>
        <end position="944"/>
    </location>
</feature>
<gene>
    <name evidence="16" type="ORF">KFK09_009451</name>
</gene>
<dbReference type="GO" id="GO:0004144">
    <property type="term" value="F:diacylglycerol O-acyltransferase activity"/>
    <property type="evidence" value="ECO:0007669"/>
    <property type="project" value="UniProtKB-EC"/>
</dbReference>
<comment type="pathway">
    <text evidence="4">Lipid metabolism.</text>
</comment>
<comment type="catalytic activity">
    <reaction evidence="9">
        <text>a long chain fatty alcohol + a fatty acyl-CoA = a long-chain alcohol wax ester + CoA</text>
        <dbReference type="Rhea" id="RHEA:38443"/>
        <dbReference type="ChEBI" id="CHEBI:17135"/>
        <dbReference type="ChEBI" id="CHEBI:57287"/>
        <dbReference type="ChEBI" id="CHEBI:77636"/>
        <dbReference type="ChEBI" id="CHEBI:235323"/>
        <dbReference type="EC" id="2.3.1.75"/>
    </reaction>
</comment>
<evidence type="ECO:0000259" key="15">
    <source>
        <dbReference type="Pfam" id="PF22936"/>
    </source>
</evidence>
<comment type="subcellular location">
    <subcellularLocation>
        <location evidence="1">Cell membrane</location>
        <topology evidence="1">Single-pass membrane protein</topology>
    </subcellularLocation>
    <subcellularLocation>
        <location evidence="2">Endoplasmic reticulum membrane</location>
    </subcellularLocation>
</comment>
<name>A0A8T3BHI2_DENNO</name>
<evidence type="ECO:0000256" key="6">
    <source>
        <dbReference type="ARBA" id="ARBA00022824"/>
    </source>
</evidence>
<evidence type="ECO:0000256" key="3">
    <source>
        <dbReference type="ARBA" id="ARBA00004771"/>
    </source>
</evidence>
<dbReference type="Proteomes" id="UP000829196">
    <property type="component" value="Unassembled WGS sequence"/>
</dbReference>
<evidence type="ECO:0000256" key="8">
    <source>
        <dbReference type="ARBA" id="ARBA00024360"/>
    </source>
</evidence>
<evidence type="ECO:0000256" key="9">
    <source>
        <dbReference type="ARBA" id="ARBA00047604"/>
    </source>
</evidence>
<dbReference type="Pfam" id="PF06974">
    <property type="entry name" value="WS_DGAT_C"/>
    <property type="match status" value="1"/>
</dbReference>
<dbReference type="AlphaFoldDB" id="A0A8T3BHI2"/>
<keyword evidence="12" id="KW-0472">Membrane</keyword>
<evidence type="ECO:0000259" key="14">
    <source>
        <dbReference type="Pfam" id="PF06974"/>
    </source>
</evidence>
<evidence type="ECO:0000313" key="16">
    <source>
        <dbReference type="EMBL" id="KAI0513430.1"/>
    </source>
</evidence>
<protein>
    <recommendedName>
        <fullName evidence="18">Diacylglycerol O-acyltransferase</fullName>
    </recommendedName>
</protein>
<evidence type="ECO:0000256" key="11">
    <source>
        <dbReference type="SAM" id="MobiDB-lite"/>
    </source>
</evidence>
<dbReference type="InterPro" id="IPR045034">
    <property type="entry name" value="O-acyltransferase_WSD1-like"/>
</dbReference>
<organism evidence="16 17">
    <name type="scientific">Dendrobium nobile</name>
    <name type="common">Orchid</name>
    <dbReference type="NCBI Taxonomy" id="94219"/>
    <lineage>
        <taxon>Eukaryota</taxon>
        <taxon>Viridiplantae</taxon>
        <taxon>Streptophyta</taxon>
        <taxon>Embryophyta</taxon>
        <taxon>Tracheophyta</taxon>
        <taxon>Spermatophyta</taxon>
        <taxon>Magnoliopsida</taxon>
        <taxon>Liliopsida</taxon>
        <taxon>Asparagales</taxon>
        <taxon>Orchidaceae</taxon>
        <taxon>Epidendroideae</taxon>
        <taxon>Malaxideae</taxon>
        <taxon>Dendrobiinae</taxon>
        <taxon>Dendrobium</taxon>
    </lineage>
</organism>
<keyword evidence="5" id="KW-0808">Transferase</keyword>
<evidence type="ECO:0008006" key="18">
    <source>
        <dbReference type="Google" id="ProtNLM"/>
    </source>
</evidence>
<dbReference type="Pfam" id="PF03007">
    <property type="entry name" value="WS_DGAT_cat"/>
    <property type="match status" value="1"/>
</dbReference>
<evidence type="ECO:0000256" key="5">
    <source>
        <dbReference type="ARBA" id="ARBA00022679"/>
    </source>
</evidence>
<dbReference type="GO" id="GO:0019432">
    <property type="term" value="P:triglyceride biosynthetic process"/>
    <property type="evidence" value="ECO:0007669"/>
    <property type="project" value="TreeGrafter"/>
</dbReference>
<dbReference type="GO" id="GO:0005886">
    <property type="term" value="C:plasma membrane"/>
    <property type="evidence" value="ECO:0007669"/>
    <property type="project" value="UniProtKB-SubCell"/>
</dbReference>
<dbReference type="PANTHER" id="PTHR31650">
    <property type="entry name" value="O-ACYLTRANSFERASE (WSD1-LIKE) FAMILY PROTEIN"/>
    <property type="match status" value="1"/>
</dbReference>
<keyword evidence="17" id="KW-1185">Reference proteome</keyword>
<evidence type="ECO:0000256" key="2">
    <source>
        <dbReference type="ARBA" id="ARBA00004586"/>
    </source>
</evidence>
<feature type="domain" description="O-acyltransferase WSD1-like N-terminal" evidence="13">
    <location>
        <begin position="830"/>
        <end position="988"/>
    </location>
</feature>
<reference evidence="16" key="1">
    <citation type="journal article" date="2022" name="Front. Genet.">
        <title>Chromosome-Scale Assembly of the Dendrobium nobile Genome Provides Insights Into the Molecular Mechanism of the Biosynthesis of the Medicinal Active Ingredient of Dendrobium.</title>
        <authorList>
            <person name="Xu Q."/>
            <person name="Niu S.-C."/>
            <person name="Li K.-L."/>
            <person name="Zheng P.-J."/>
            <person name="Zhang X.-J."/>
            <person name="Jia Y."/>
            <person name="Liu Y."/>
            <person name="Niu Y.-X."/>
            <person name="Yu L.-H."/>
            <person name="Chen D.-F."/>
            <person name="Zhang G.-Q."/>
        </authorList>
    </citation>
    <scope>NUCLEOTIDE SEQUENCE</scope>
    <source>
        <tissue evidence="16">Leaf</tissue>
    </source>
</reference>
<keyword evidence="7" id="KW-0012">Acyltransferase</keyword>
<keyword evidence="6" id="KW-0256">Endoplasmic reticulum</keyword>
<feature type="domain" description="O-acyltransferase WSD1 C-terminal" evidence="14">
    <location>
        <begin position="1044"/>
        <end position="1188"/>
    </location>
</feature>
<dbReference type="GO" id="GO:0047196">
    <property type="term" value="F:long-chain-alcohol O-fatty-acyltransferase activity"/>
    <property type="evidence" value="ECO:0007669"/>
    <property type="project" value="UniProtKB-EC"/>
</dbReference>
<dbReference type="EMBL" id="JAGYWB010000008">
    <property type="protein sequence ID" value="KAI0513430.1"/>
    <property type="molecule type" value="Genomic_DNA"/>
</dbReference>
<evidence type="ECO:0000256" key="10">
    <source>
        <dbReference type="ARBA" id="ARBA00048109"/>
    </source>
</evidence>
<dbReference type="InterPro" id="IPR009721">
    <property type="entry name" value="O-acyltransferase_WSD1_C"/>
</dbReference>
<keyword evidence="12" id="KW-0812">Transmembrane</keyword>
<proteinExistence type="inferred from homology"/>
<dbReference type="SUPFAM" id="SSF52777">
    <property type="entry name" value="CoA-dependent acyltransferases"/>
    <property type="match status" value="1"/>
</dbReference>
<dbReference type="InterPro" id="IPR004255">
    <property type="entry name" value="O-acyltransferase_WSD1_N"/>
</dbReference>
<evidence type="ECO:0000256" key="12">
    <source>
        <dbReference type="SAM" id="Phobius"/>
    </source>
</evidence>
<dbReference type="OrthoDB" id="619536at2759"/>
<keyword evidence="12" id="KW-1133">Transmembrane helix</keyword>
<comment type="catalytic activity">
    <reaction evidence="10">
        <text>an acyl-CoA + a 1,2-diacyl-sn-glycerol = a triacyl-sn-glycerol + CoA</text>
        <dbReference type="Rhea" id="RHEA:10868"/>
        <dbReference type="ChEBI" id="CHEBI:17815"/>
        <dbReference type="ChEBI" id="CHEBI:57287"/>
        <dbReference type="ChEBI" id="CHEBI:58342"/>
        <dbReference type="ChEBI" id="CHEBI:64615"/>
        <dbReference type="EC" id="2.3.1.20"/>
    </reaction>
</comment>
<comment type="caution">
    <text evidence="16">The sequence shown here is derived from an EMBL/GenBank/DDBJ whole genome shotgun (WGS) entry which is preliminary data.</text>
</comment>
<dbReference type="GO" id="GO:0005789">
    <property type="term" value="C:endoplasmic reticulum membrane"/>
    <property type="evidence" value="ECO:0007669"/>
    <property type="project" value="UniProtKB-SubCell"/>
</dbReference>
<dbReference type="InterPro" id="IPR054722">
    <property type="entry name" value="PolX-like_BBD"/>
</dbReference>
<feature type="transmembrane region" description="Helical" evidence="12">
    <location>
        <begin position="905"/>
        <end position="922"/>
    </location>
</feature>
<evidence type="ECO:0000256" key="1">
    <source>
        <dbReference type="ARBA" id="ARBA00004162"/>
    </source>
</evidence>
<dbReference type="Pfam" id="PF22936">
    <property type="entry name" value="Pol_BBD"/>
    <property type="match status" value="1"/>
</dbReference>
<comment type="pathway">
    <text evidence="3">Glycerolipid metabolism; triacylglycerol biosynthesis.</text>
</comment>
<dbReference type="SMR" id="A0A8T3BHI2"/>